<dbReference type="Proteomes" id="UP000295657">
    <property type="component" value="Unassembled WGS sequence"/>
</dbReference>
<dbReference type="EMBL" id="SNYQ01000001">
    <property type="protein sequence ID" value="TDQ59522.1"/>
    <property type="molecule type" value="Genomic_DNA"/>
</dbReference>
<evidence type="ECO:0000313" key="2">
    <source>
        <dbReference type="Proteomes" id="UP000295657"/>
    </source>
</evidence>
<proteinExistence type="predicted"/>
<evidence type="ECO:0000313" key="1">
    <source>
        <dbReference type="EMBL" id="TDQ59522.1"/>
    </source>
</evidence>
<name>A0A4R6VF88_9PAST</name>
<comment type="caution">
    <text evidence="1">The sequence shown here is derived from an EMBL/GenBank/DDBJ whole genome shotgun (WGS) entry which is preliminary data.</text>
</comment>
<protein>
    <submittedName>
        <fullName evidence="1">Uncharacterized protein</fullName>
    </submittedName>
</protein>
<keyword evidence="2" id="KW-1185">Reference proteome</keyword>
<organism evidence="1 2">
    <name type="scientific">Mesocricetibacter intestinalis</name>
    <dbReference type="NCBI Taxonomy" id="1521930"/>
    <lineage>
        <taxon>Bacteria</taxon>
        <taxon>Pseudomonadati</taxon>
        <taxon>Pseudomonadota</taxon>
        <taxon>Gammaproteobacteria</taxon>
        <taxon>Pasteurellales</taxon>
        <taxon>Pasteurellaceae</taxon>
        <taxon>Mesocricetibacter</taxon>
    </lineage>
</organism>
<accession>A0A4R6VF88</accession>
<dbReference type="AlphaFoldDB" id="A0A4R6VF88"/>
<reference evidence="1 2" key="1">
    <citation type="submission" date="2019-03" db="EMBL/GenBank/DDBJ databases">
        <title>Genomic Encyclopedia of Type Strains, Phase IV (KMG-IV): sequencing the most valuable type-strain genomes for metagenomic binning, comparative biology and taxonomic classification.</title>
        <authorList>
            <person name="Goeker M."/>
        </authorList>
    </citation>
    <scope>NUCLEOTIDE SEQUENCE [LARGE SCALE GENOMIC DNA]</scope>
    <source>
        <strain evidence="1 2">DSM 28403</strain>
    </source>
</reference>
<sequence>MPSVLLFERELWNLSNSVSLLFVVIISGLKNSAEKYRTFILLILKPD</sequence>
<gene>
    <name evidence="1" type="ORF">EDC45_0172</name>
</gene>